<name>A0A645IY69_9ZZZZ</name>
<evidence type="ECO:0000259" key="1">
    <source>
        <dbReference type="Pfam" id="PF02237"/>
    </source>
</evidence>
<gene>
    <name evidence="2" type="primary">birA_49</name>
    <name evidence="2" type="ORF">SDC9_203967</name>
</gene>
<organism evidence="2">
    <name type="scientific">bioreactor metagenome</name>
    <dbReference type="NCBI Taxonomy" id="1076179"/>
    <lineage>
        <taxon>unclassified sequences</taxon>
        <taxon>metagenomes</taxon>
        <taxon>ecological metagenomes</taxon>
    </lineage>
</organism>
<dbReference type="PANTHER" id="PTHR12835">
    <property type="entry name" value="BIOTIN PROTEIN LIGASE"/>
    <property type="match status" value="1"/>
</dbReference>
<dbReference type="InterPro" id="IPR003142">
    <property type="entry name" value="BPL_C"/>
</dbReference>
<dbReference type="SUPFAM" id="SSF55681">
    <property type="entry name" value="Class II aaRS and biotin synthetases"/>
    <property type="match status" value="1"/>
</dbReference>
<dbReference type="GO" id="GO:0005737">
    <property type="term" value="C:cytoplasm"/>
    <property type="evidence" value="ECO:0007669"/>
    <property type="project" value="TreeGrafter"/>
</dbReference>
<accession>A0A645IY69</accession>
<proteinExistence type="predicted"/>
<dbReference type="EC" id="6.3.4.15" evidence="2"/>
<dbReference type="InterPro" id="IPR008988">
    <property type="entry name" value="Transcriptional_repressor_C"/>
</dbReference>
<dbReference type="Gene3D" id="3.30.930.10">
    <property type="entry name" value="Bira Bifunctional Protein, Domain 2"/>
    <property type="match status" value="1"/>
</dbReference>
<sequence length="161" mass="17764">MFLSKHKVCGILTEGELELESGQMKYLILGIGLNVNHSSFPPELESIATSLALQSGHRFDLNHLTVSLISILDRMMPQISLSLDPANFHQNTDSLVEQFNRRLYAKGEEVTLSGGSQTFFSGRLIGIDSQGRLILETVSGQKAFPYGEYRLTGPAPDPQQN</sequence>
<dbReference type="Gene3D" id="2.30.30.100">
    <property type="match status" value="1"/>
</dbReference>
<dbReference type="Pfam" id="PF02237">
    <property type="entry name" value="BPL_C"/>
    <property type="match status" value="1"/>
</dbReference>
<dbReference type="InterPro" id="IPR045864">
    <property type="entry name" value="aa-tRNA-synth_II/BPL/LPL"/>
</dbReference>
<dbReference type="GO" id="GO:0004077">
    <property type="term" value="F:biotin--[biotin carboxyl-carrier protein] ligase activity"/>
    <property type="evidence" value="ECO:0007669"/>
    <property type="project" value="UniProtKB-EC"/>
</dbReference>
<dbReference type="EMBL" id="VSSQ01126453">
    <property type="protein sequence ID" value="MPN56281.1"/>
    <property type="molecule type" value="Genomic_DNA"/>
</dbReference>
<dbReference type="PANTHER" id="PTHR12835:SF5">
    <property type="entry name" value="BIOTIN--PROTEIN LIGASE"/>
    <property type="match status" value="1"/>
</dbReference>
<keyword evidence="2" id="KW-0436">Ligase</keyword>
<feature type="domain" description="Biotin protein ligase C-terminal" evidence="1">
    <location>
        <begin position="107"/>
        <end position="148"/>
    </location>
</feature>
<evidence type="ECO:0000313" key="2">
    <source>
        <dbReference type="EMBL" id="MPN56281.1"/>
    </source>
</evidence>
<comment type="caution">
    <text evidence="2">The sequence shown here is derived from an EMBL/GenBank/DDBJ whole genome shotgun (WGS) entry which is preliminary data.</text>
</comment>
<dbReference type="SUPFAM" id="SSF50037">
    <property type="entry name" value="C-terminal domain of transcriptional repressors"/>
    <property type="match status" value="1"/>
</dbReference>
<reference evidence="2" key="1">
    <citation type="submission" date="2019-08" db="EMBL/GenBank/DDBJ databases">
        <authorList>
            <person name="Kucharzyk K."/>
            <person name="Murdoch R.W."/>
            <person name="Higgins S."/>
            <person name="Loffler F."/>
        </authorList>
    </citation>
    <scope>NUCLEOTIDE SEQUENCE</scope>
</reference>
<dbReference type="AlphaFoldDB" id="A0A645IY69"/>
<protein>
    <submittedName>
        <fullName evidence="2">Bifunctional ligase/repressor BirA</fullName>
        <ecNumber evidence="2">6.3.4.15</ecNumber>
    </submittedName>
</protein>